<dbReference type="AlphaFoldDB" id="A0AAV3RG55"/>
<protein>
    <recommendedName>
        <fullName evidence="4">DUF4283 domain-containing protein</fullName>
    </recommendedName>
</protein>
<dbReference type="Proteomes" id="UP001454036">
    <property type="component" value="Unassembled WGS sequence"/>
</dbReference>
<accession>A0AAV3RG55</accession>
<evidence type="ECO:0008006" key="4">
    <source>
        <dbReference type="Google" id="ProtNLM"/>
    </source>
</evidence>
<proteinExistence type="predicted"/>
<reference evidence="2 3" key="1">
    <citation type="submission" date="2024-01" db="EMBL/GenBank/DDBJ databases">
        <title>The complete chloroplast genome sequence of Lithospermum erythrorhizon: insights into the phylogenetic relationship among Boraginaceae species and the maternal lineages of purple gromwells.</title>
        <authorList>
            <person name="Okada T."/>
            <person name="Watanabe K."/>
        </authorList>
    </citation>
    <scope>NUCLEOTIDE SEQUENCE [LARGE SCALE GENOMIC DNA]</scope>
</reference>
<evidence type="ECO:0000313" key="2">
    <source>
        <dbReference type="EMBL" id="GAA0174968.1"/>
    </source>
</evidence>
<evidence type="ECO:0000313" key="3">
    <source>
        <dbReference type="Proteomes" id="UP001454036"/>
    </source>
</evidence>
<comment type="caution">
    <text evidence="2">The sequence shown here is derived from an EMBL/GenBank/DDBJ whole genome shotgun (WGS) entry which is preliminary data.</text>
</comment>
<keyword evidence="3" id="KW-1185">Reference proteome</keyword>
<organism evidence="2 3">
    <name type="scientific">Lithospermum erythrorhizon</name>
    <name type="common">Purple gromwell</name>
    <name type="synonym">Lithospermum officinale var. erythrorhizon</name>
    <dbReference type="NCBI Taxonomy" id="34254"/>
    <lineage>
        <taxon>Eukaryota</taxon>
        <taxon>Viridiplantae</taxon>
        <taxon>Streptophyta</taxon>
        <taxon>Embryophyta</taxon>
        <taxon>Tracheophyta</taxon>
        <taxon>Spermatophyta</taxon>
        <taxon>Magnoliopsida</taxon>
        <taxon>eudicotyledons</taxon>
        <taxon>Gunneridae</taxon>
        <taxon>Pentapetalae</taxon>
        <taxon>asterids</taxon>
        <taxon>lamiids</taxon>
        <taxon>Boraginales</taxon>
        <taxon>Boraginaceae</taxon>
        <taxon>Boraginoideae</taxon>
        <taxon>Lithospermeae</taxon>
        <taxon>Lithospermum</taxon>
    </lineage>
</organism>
<evidence type="ECO:0000256" key="1">
    <source>
        <dbReference type="SAM" id="MobiDB-lite"/>
    </source>
</evidence>
<sequence>MPQSFESGVKSGQDYIESHHGIPDFPSKSITIYQGKPAVSFHNSDISKLLEEMKYMLVDVSKPFSDAIWISIVDEVSKVTLDGFWVKVLYDMVPPYCKACSHIGHGMEACKLKNADQLSNDVPSSSEAANNNYHHDRRRKHNQFWMESKGTGSLKPQLQNSSYKENILSIENRFSSLDLPSTADAQDGLADSRDKGTEDIISNQKHTSSALEKEVEQGTSDLKSYRAIPPEVLVPGGLLSEQSGEVEVELQFKNVDVLKMEKTELIIEVVVQQKLGTVAELVEVLGPISLIQGLDS</sequence>
<name>A0AAV3RG55_LITER</name>
<feature type="compositionally biased region" description="Polar residues" evidence="1">
    <location>
        <begin position="118"/>
        <end position="132"/>
    </location>
</feature>
<gene>
    <name evidence="2" type="ORF">LIER_28238</name>
</gene>
<dbReference type="EMBL" id="BAABME010009325">
    <property type="protein sequence ID" value="GAA0174968.1"/>
    <property type="molecule type" value="Genomic_DNA"/>
</dbReference>
<feature type="region of interest" description="Disordered" evidence="1">
    <location>
        <begin position="118"/>
        <end position="137"/>
    </location>
</feature>